<evidence type="ECO:0000256" key="11">
    <source>
        <dbReference type="SAM" id="Phobius"/>
    </source>
</evidence>
<dbReference type="PANTHER" id="PTHR45453">
    <property type="entry name" value="PHOSPHATE REGULON SENSOR PROTEIN PHOR"/>
    <property type="match status" value="1"/>
</dbReference>
<dbReference type="Pfam" id="PF02518">
    <property type="entry name" value="HATPase_c"/>
    <property type="match status" value="1"/>
</dbReference>
<evidence type="ECO:0000256" key="5">
    <source>
        <dbReference type="ARBA" id="ARBA00022553"/>
    </source>
</evidence>
<feature type="transmembrane region" description="Helical" evidence="11">
    <location>
        <begin position="65"/>
        <end position="86"/>
    </location>
</feature>
<keyword evidence="4" id="KW-1003">Cell membrane</keyword>
<feature type="domain" description="Histidine kinase" evidence="12">
    <location>
        <begin position="102"/>
        <end position="320"/>
    </location>
</feature>
<evidence type="ECO:0000256" key="3">
    <source>
        <dbReference type="ARBA" id="ARBA00012438"/>
    </source>
</evidence>
<dbReference type="CDD" id="cd00082">
    <property type="entry name" value="HisKA"/>
    <property type="match status" value="1"/>
</dbReference>
<evidence type="ECO:0000313" key="13">
    <source>
        <dbReference type="EMBL" id="PIE62621.1"/>
    </source>
</evidence>
<proteinExistence type="predicted"/>
<dbReference type="PROSITE" id="PS50109">
    <property type="entry name" value="HIS_KIN"/>
    <property type="match status" value="1"/>
</dbReference>
<evidence type="ECO:0000256" key="4">
    <source>
        <dbReference type="ARBA" id="ARBA00022475"/>
    </source>
</evidence>
<dbReference type="InterPro" id="IPR004358">
    <property type="entry name" value="Sig_transdc_His_kin-like_C"/>
</dbReference>
<reference evidence="13 14" key="1">
    <citation type="submission" date="2017-10" db="EMBL/GenBank/DDBJ databases">
        <title>Novel microbial diversity and functional potential in the marine mammal oral microbiome.</title>
        <authorList>
            <person name="Dudek N.K."/>
            <person name="Sun C.L."/>
            <person name="Burstein D."/>
            <person name="Kantor R.S."/>
            <person name="Aliaga Goltsman D.S."/>
            <person name="Bik E.M."/>
            <person name="Thomas B.C."/>
            <person name="Banfield J.F."/>
            <person name="Relman D.A."/>
        </authorList>
    </citation>
    <scope>NUCLEOTIDE SEQUENCE [LARGE SCALE GENOMIC DNA]</scope>
    <source>
        <strain evidence="13">DOLJORAL78_47_202</strain>
    </source>
</reference>
<dbReference type="InterPro" id="IPR003594">
    <property type="entry name" value="HATPase_dom"/>
</dbReference>
<dbReference type="Proteomes" id="UP000231203">
    <property type="component" value="Unassembled WGS sequence"/>
</dbReference>
<protein>
    <recommendedName>
        <fullName evidence="3">histidine kinase</fullName>
        <ecNumber evidence="3">2.7.13.3</ecNumber>
    </recommendedName>
</protein>
<dbReference type="AlphaFoldDB" id="A0A2G6MRI8"/>
<dbReference type="InterPro" id="IPR005467">
    <property type="entry name" value="His_kinase_dom"/>
</dbReference>
<accession>A0A2G6MRI8</accession>
<dbReference type="GO" id="GO:0000155">
    <property type="term" value="F:phosphorelay sensor kinase activity"/>
    <property type="evidence" value="ECO:0007669"/>
    <property type="project" value="InterPro"/>
</dbReference>
<dbReference type="InterPro" id="IPR003661">
    <property type="entry name" value="HisK_dim/P_dom"/>
</dbReference>
<dbReference type="PANTHER" id="PTHR45453:SF2">
    <property type="entry name" value="HISTIDINE KINASE"/>
    <property type="match status" value="1"/>
</dbReference>
<dbReference type="InterPro" id="IPR036890">
    <property type="entry name" value="HATPase_C_sf"/>
</dbReference>
<dbReference type="SUPFAM" id="SSF47384">
    <property type="entry name" value="Homodimeric domain of signal transducing histidine kinase"/>
    <property type="match status" value="1"/>
</dbReference>
<feature type="transmembrane region" description="Helical" evidence="11">
    <location>
        <begin position="14"/>
        <end position="36"/>
    </location>
</feature>
<dbReference type="GO" id="GO:0016036">
    <property type="term" value="P:cellular response to phosphate starvation"/>
    <property type="evidence" value="ECO:0007669"/>
    <property type="project" value="TreeGrafter"/>
</dbReference>
<evidence type="ECO:0000256" key="9">
    <source>
        <dbReference type="ARBA" id="ARBA00022989"/>
    </source>
</evidence>
<dbReference type="EMBL" id="PDTI01000036">
    <property type="protein sequence ID" value="PIE62621.1"/>
    <property type="molecule type" value="Genomic_DNA"/>
</dbReference>
<dbReference type="SUPFAM" id="SSF55874">
    <property type="entry name" value="ATPase domain of HSP90 chaperone/DNA topoisomerase II/histidine kinase"/>
    <property type="match status" value="1"/>
</dbReference>
<keyword evidence="9 11" id="KW-1133">Transmembrane helix</keyword>
<dbReference type="EC" id="2.7.13.3" evidence="3"/>
<keyword evidence="6" id="KW-0808">Transferase</keyword>
<keyword evidence="10 11" id="KW-0472">Membrane</keyword>
<name>A0A2G6MRI8_9BACT</name>
<organism evidence="13 14">
    <name type="scientific">Desulfobacter postgatei</name>
    <dbReference type="NCBI Taxonomy" id="2293"/>
    <lineage>
        <taxon>Bacteria</taxon>
        <taxon>Pseudomonadati</taxon>
        <taxon>Thermodesulfobacteriota</taxon>
        <taxon>Desulfobacteria</taxon>
        <taxon>Desulfobacterales</taxon>
        <taxon>Desulfobacteraceae</taxon>
        <taxon>Desulfobacter</taxon>
    </lineage>
</organism>
<gene>
    <name evidence="13" type="ORF">CSA25_04270</name>
</gene>
<keyword evidence="5" id="KW-0597">Phosphoprotein</keyword>
<dbReference type="Gene3D" id="1.10.287.130">
    <property type="match status" value="1"/>
</dbReference>
<keyword evidence="8 13" id="KW-0418">Kinase</keyword>
<sequence length="338" mass="38563">MQILNPSRWYLHPVFIFACSIFALATFLVLTVSLYMEIRSALEVVMLKFNIAPQVIFPSKTGMTILVLSLLIFVVLTGIFLAFFYYQKTVNLFRLQHNFIYNFTHELKTPVTSLRLYLETFIRHPMDPGDVKKYSTDMLKDIDRLTENIDRILNLARIESQNFGSKVTRESLVVVLTHFCRKNASLFRNLDIKIENPSGRKFEYPVNAFLLDILLTNIFSNALRYNESATPSLTILFKSYLQKVTIDFIDNGIGVDKADAKKIFRKFYQGDRNSNQANTGSGLGLYLVSSIAAIHGWRVSVSSEGKGKGAKFTITIPRASIAGVRDKALWKRLKKNVF</sequence>
<keyword evidence="7 11" id="KW-0812">Transmembrane</keyword>
<evidence type="ECO:0000256" key="8">
    <source>
        <dbReference type="ARBA" id="ARBA00022777"/>
    </source>
</evidence>
<evidence type="ECO:0000256" key="10">
    <source>
        <dbReference type="ARBA" id="ARBA00023136"/>
    </source>
</evidence>
<evidence type="ECO:0000256" key="2">
    <source>
        <dbReference type="ARBA" id="ARBA00004651"/>
    </source>
</evidence>
<dbReference type="Pfam" id="PF00512">
    <property type="entry name" value="HisKA"/>
    <property type="match status" value="1"/>
</dbReference>
<comment type="caution">
    <text evidence="13">The sequence shown here is derived from an EMBL/GenBank/DDBJ whole genome shotgun (WGS) entry which is preliminary data.</text>
</comment>
<comment type="catalytic activity">
    <reaction evidence="1">
        <text>ATP + protein L-histidine = ADP + protein N-phospho-L-histidine.</text>
        <dbReference type="EC" id="2.7.13.3"/>
    </reaction>
</comment>
<dbReference type="GO" id="GO:0004721">
    <property type="term" value="F:phosphoprotein phosphatase activity"/>
    <property type="evidence" value="ECO:0007669"/>
    <property type="project" value="TreeGrafter"/>
</dbReference>
<dbReference type="SMART" id="SM00387">
    <property type="entry name" value="HATPase_c"/>
    <property type="match status" value="1"/>
</dbReference>
<dbReference type="InterPro" id="IPR036097">
    <property type="entry name" value="HisK_dim/P_sf"/>
</dbReference>
<evidence type="ECO:0000259" key="12">
    <source>
        <dbReference type="PROSITE" id="PS50109"/>
    </source>
</evidence>
<evidence type="ECO:0000256" key="7">
    <source>
        <dbReference type="ARBA" id="ARBA00022692"/>
    </source>
</evidence>
<dbReference type="InterPro" id="IPR050351">
    <property type="entry name" value="BphY/WalK/GraS-like"/>
</dbReference>
<evidence type="ECO:0000256" key="6">
    <source>
        <dbReference type="ARBA" id="ARBA00022679"/>
    </source>
</evidence>
<dbReference type="PRINTS" id="PR00344">
    <property type="entry name" value="BCTRLSENSOR"/>
</dbReference>
<dbReference type="Gene3D" id="3.30.565.10">
    <property type="entry name" value="Histidine kinase-like ATPase, C-terminal domain"/>
    <property type="match status" value="1"/>
</dbReference>
<dbReference type="SMART" id="SM00388">
    <property type="entry name" value="HisKA"/>
    <property type="match status" value="1"/>
</dbReference>
<dbReference type="GO" id="GO:0005886">
    <property type="term" value="C:plasma membrane"/>
    <property type="evidence" value="ECO:0007669"/>
    <property type="project" value="UniProtKB-SubCell"/>
</dbReference>
<evidence type="ECO:0000313" key="14">
    <source>
        <dbReference type="Proteomes" id="UP000231203"/>
    </source>
</evidence>
<evidence type="ECO:0000256" key="1">
    <source>
        <dbReference type="ARBA" id="ARBA00000085"/>
    </source>
</evidence>
<comment type="subcellular location">
    <subcellularLocation>
        <location evidence="2">Cell membrane</location>
        <topology evidence="2">Multi-pass membrane protein</topology>
    </subcellularLocation>
</comment>